<dbReference type="RefSeq" id="WP_004312882.1">
    <property type="nucleotide sequence ID" value="NZ_CABKPA010000035.1"/>
</dbReference>
<keyword evidence="4" id="KW-0255">Endonuclease</keyword>
<comment type="caution">
    <text evidence="4">The sequence shown here is derived from an EMBL/GenBank/DDBJ whole genome shotgun (WGS) entry which is preliminary data.</text>
</comment>
<dbReference type="PANTHER" id="PTHR30015">
    <property type="entry name" value="MRR RESTRICTION SYSTEM PROTEIN"/>
    <property type="match status" value="1"/>
</dbReference>
<dbReference type="Proteomes" id="UP000474077">
    <property type="component" value="Unassembled WGS sequence"/>
</dbReference>
<evidence type="ECO:0000313" key="3">
    <source>
        <dbReference type="EMBL" id="MCA4702534.1"/>
    </source>
</evidence>
<keyword evidence="4" id="KW-0540">Nuclease</keyword>
<dbReference type="GO" id="GO:0009307">
    <property type="term" value="P:DNA restriction-modification system"/>
    <property type="evidence" value="ECO:0007669"/>
    <property type="project" value="InterPro"/>
</dbReference>
<dbReference type="InterPro" id="IPR007560">
    <property type="entry name" value="Restrct_endonuc_IV_Mrr"/>
</dbReference>
<reference evidence="6 7" key="1">
    <citation type="submission" date="2018-08" db="EMBL/GenBank/DDBJ databases">
        <title>A genome reference for cultivated species of the human gut microbiota.</title>
        <authorList>
            <person name="Zou Y."/>
            <person name="Xue W."/>
            <person name="Luo G."/>
        </authorList>
    </citation>
    <scope>NUCLEOTIDE SEQUENCE [LARGE SCALE GENOMIC DNA]</scope>
    <source>
        <strain evidence="4 6">AF14-7</strain>
        <strain evidence="5 7">AF38-2</strain>
    </source>
</reference>
<keyword evidence="4" id="KW-0378">Hydrolase</keyword>
<dbReference type="EMBL" id="WDER01000017">
    <property type="protein sequence ID" value="KAB6084055.1"/>
    <property type="molecule type" value="Genomic_DNA"/>
</dbReference>
<dbReference type="SUPFAM" id="SSF52980">
    <property type="entry name" value="Restriction endonuclease-like"/>
    <property type="match status" value="1"/>
</dbReference>
<reference evidence="3" key="3">
    <citation type="submission" date="2023-08" db="EMBL/GenBank/DDBJ databases">
        <title>Mucin Metabolism Genes Underlie the Key Renovations of Bacteroides xylanisolvens Genomes in Captive Great Apes.</title>
        <authorList>
            <person name="Nishida A.H."/>
        </authorList>
    </citation>
    <scope>NUCLEOTIDE SEQUENCE</scope>
    <source>
        <strain evidence="3">P13.H9</strain>
    </source>
</reference>
<dbReference type="Proteomes" id="UP001198461">
    <property type="component" value="Unassembled WGS sequence"/>
</dbReference>
<evidence type="ECO:0000313" key="7">
    <source>
        <dbReference type="Proteomes" id="UP000284495"/>
    </source>
</evidence>
<organism evidence="4 6">
    <name type="scientific">Bacteroides xylanisolvens</name>
    <dbReference type="NCBI Taxonomy" id="371601"/>
    <lineage>
        <taxon>Bacteria</taxon>
        <taxon>Pseudomonadati</taxon>
        <taxon>Bacteroidota</taxon>
        <taxon>Bacteroidia</taxon>
        <taxon>Bacteroidales</taxon>
        <taxon>Bacteroidaceae</taxon>
        <taxon>Bacteroides</taxon>
    </lineage>
</organism>
<dbReference type="PANTHER" id="PTHR30015:SF6">
    <property type="entry name" value="SLL1429 PROTEIN"/>
    <property type="match status" value="1"/>
</dbReference>
<dbReference type="InterPro" id="IPR011856">
    <property type="entry name" value="tRNA_endonuc-like_dom_sf"/>
</dbReference>
<evidence type="ECO:0000313" key="2">
    <source>
        <dbReference type="EMBL" id="KAB6084055.1"/>
    </source>
</evidence>
<dbReference type="Proteomes" id="UP000284495">
    <property type="component" value="Unassembled WGS sequence"/>
</dbReference>
<dbReference type="EMBL" id="QROO01000007">
    <property type="protein sequence ID" value="RHL39490.1"/>
    <property type="molecule type" value="Genomic_DNA"/>
</dbReference>
<dbReference type="InterPro" id="IPR052906">
    <property type="entry name" value="Type_IV_Methyl-Rstrct_Enzyme"/>
</dbReference>
<reference evidence="2 8" key="2">
    <citation type="journal article" date="2019" name="Nat. Med.">
        <title>A library of human gut bacterial isolates paired with longitudinal multiomics data enables mechanistic microbiome research.</title>
        <authorList>
            <person name="Poyet M."/>
            <person name="Groussin M."/>
            <person name="Gibbons S.M."/>
            <person name="Avila-Pacheco J."/>
            <person name="Jiang X."/>
            <person name="Kearney S.M."/>
            <person name="Perrotta A.R."/>
            <person name="Berdy B."/>
            <person name="Zhao S."/>
            <person name="Lieberman T.D."/>
            <person name="Swanson P.K."/>
            <person name="Smith M."/>
            <person name="Roesemann S."/>
            <person name="Alexander J.E."/>
            <person name="Rich S.A."/>
            <person name="Livny J."/>
            <person name="Vlamakis H."/>
            <person name="Clish C."/>
            <person name="Bullock K."/>
            <person name="Deik A."/>
            <person name="Scott J."/>
            <person name="Pierce K.A."/>
            <person name="Xavier R.J."/>
            <person name="Alm E.J."/>
        </authorList>
    </citation>
    <scope>NUCLEOTIDE SEQUENCE [LARGE SCALE GENOMIC DNA]</scope>
    <source>
        <strain evidence="2 8">BIOML-A73</strain>
    </source>
</reference>
<dbReference type="GO" id="GO:0003677">
    <property type="term" value="F:DNA binding"/>
    <property type="evidence" value="ECO:0007669"/>
    <property type="project" value="InterPro"/>
</dbReference>
<dbReference type="Gene3D" id="3.40.1350.10">
    <property type="match status" value="1"/>
</dbReference>
<evidence type="ECO:0000313" key="6">
    <source>
        <dbReference type="Proteomes" id="UP000283369"/>
    </source>
</evidence>
<accession>A0A1Y4V7Z6</accession>
<dbReference type="GO" id="GO:0015666">
    <property type="term" value="F:restriction endodeoxyribonuclease activity"/>
    <property type="evidence" value="ECO:0007669"/>
    <property type="project" value="TreeGrafter"/>
</dbReference>
<dbReference type="EMBL" id="QRYV01000026">
    <property type="protein sequence ID" value="RGV14342.1"/>
    <property type="molecule type" value="Genomic_DNA"/>
</dbReference>
<dbReference type="Pfam" id="PF04471">
    <property type="entry name" value="Mrr_cat"/>
    <property type="match status" value="1"/>
</dbReference>
<name>A0A1Y4V7Z6_9BACE</name>
<evidence type="ECO:0000313" key="4">
    <source>
        <dbReference type="EMBL" id="RGV14342.1"/>
    </source>
</evidence>
<protein>
    <submittedName>
        <fullName evidence="4">Restriction endonuclease</fullName>
    </submittedName>
</protein>
<dbReference type="GeneID" id="69479962"/>
<dbReference type="EMBL" id="JAIWYE010000008">
    <property type="protein sequence ID" value="MCA4702534.1"/>
    <property type="molecule type" value="Genomic_DNA"/>
</dbReference>
<dbReference type="Proteomes" id="UP000283369">
    <property type="component" value="Unassembled WGS sequence"/>
</dbReference>
<evidence type="ECO:0000313" key="8">
    <source>
        <dbReference type="Proteomes" id="UP000474077"/>
    </source>
</evidence>
<proteinExistence type="predicted"/>
<dbReference type="InterPro" id="IPR011335">
    <property type="entry name" value="Restrct_endonuc-II-like"/>
</dbReference>
<sequence length="250" mass="28659">MKPREYEEYIRELFNKQGYTTELTPQSGDYGIDIFATKGREKIAIQVKMYGNSRKVNRSMIMELHGAKDYFGCNKAILVTNGEIMPDAIEVANRLQIDLQIIDYPDKTTKTAEGTLYSSASPKKVQDIESKSSNIFFTNEEYTFDSIWETYIMPLKGKTLYNNRGKENIITNVDWAGITRITSQGNPGKIEIEHFKNAIKILLKKGEITRDYINQNCVKRASSGIVLILSQVPFFKLDENPLRLTFKLKE</sequence>
<evidence type="ECO:0000313" key="5">
    <source>
        <dbReference type="EMBL" id="RHL39490.1"/>
    </source>
</evidence>
<evidence type="ECO:0000259" key="1">
    <source>
        <dbReference type="Pfam" id="PF04471"/>
    </source>
</evidence>
<gene>
    <name evidence="5" type="ORF">DW027_06515</name>
    <name evidence="4" type="ORF">DWW25_12300</name>
    <name evidence="2" type="ORF">GA560_08480</name>
    <name evidence="3" type="ORF">LD004_02745</name>
</gene>
<feature type="domain" description="Restriction endonuclease type IV Mrr" evidence="1">
    <location>
        <begin position="1"/>
        <end position="103"/>
    </location>
</feature>
<dbReference type="AlphaFoldDB" id="A0A1Y4V7Z6"/>